<evidence type="ECO:0000313" key="14">
    <source>
        <dbReference type="EMBL" id="KAJ5183856.1"/>
    </source>
</evidence>
<dbReference type="Proteomes" id="UP001146351">
    <property type="component" value="Unassembled WGS sequence"/>
</dbReference>
<dbReference type="PROSITE" id="PS50157">
    <property type="entry name" value="ZINC_FINGER_C2H2_2"/>
    <property type="match status" value="1"/>
</dbReference>
<evidence type="ECO:0000256" key="2">
    <source>
        <dbReference type="ARBA" id="ARBA00022723"/>
    </source>
</evidence>
<dbReference type="InterPro" id="IPR001138">
    <property type="entry name" value="Zn2Cys6_DnaBD"/>
</dbReference>
<evidence type="ECO:0000256" key="3">
    <source>
        <dbReference type="ARBA" id="ARBA00022737"/>
    </source>
</evidence>
<dbReference type="Gene3D" id="3.30.160.60">
    <property type="entry name" value="Classic Zinc Finger"/>
    <property type="match status" value="1"/>
</dbReference>
<evidence type="ECO:0000256" key="8">
    <source>
        <dbReference type="ARBA" id="ARBA00023163"/>
    </source>
</evidence>
<comment type="subcellular location">
    <subcellularLocation>
        <location evidence="1">Nucleus</location>
    </subcellularLocation>
</comment>
<dbReference type="Pfam" id="PF00172">
    <property type="entry name" value="Zn_clus"/>
    <property type="match status" value="1"/>
</dbReference>
<dbReference type="GO" id="GO:0000981">
    <property type="term" value="F:DNA-binding transcription factor activity, RNA polymerase II-specific"/>
    <property type="evidence" value="ECO:0007669"/>
    <property type="project" value="InterPro"/>
</dbReference>
<dbReference type="EMBL" id="JAPQKO010000001">
    <property type="protein sequence ID" value="KAJ5183856.1"/>
    <property type="molecule type" value="Genomic_DNA"/>
</dbReference>
<evidence type="ECO:0000256" key="6">
    <source>
        <dbReference type="ARBA" id="ARBA00023015"/>
    </source>
</evidence>
<keyword evidence="9" id="KW-0539">Nucleus</keyword>
<evidence type="ECO:0000256" key="10">
    <source>
        <dbReference type="PROSITE-ProRule" id="PRU00042"/>
    </source>
</evidence>
<evidence type="ECO:0000259" key="12">
    <source>
        <dbReference type="PROSITE" id="PS50048"/>
    </source>
</evidence>
<evidence type="ECO:0000256" key="1">
    <source>
        <dbReference type="ARBA" id="ARBA00004123"/>
    </source>
</evidence>
<reference evidence="14" key="1">
    <citation type="submission" date="2022-11" db="EMBL/GenBank/DDBJ databases">
        <authorList>
            <person name="Petersen C."/>
        </authorList>
    </citation>
    <scope>NUCLEOTIDE SEQUENCE</scope>
    <source>
        <strain evidence="14">IBT 21917</strain>
    </source>
</reference>
<organism evidence="14 15">
    <name type="scientific">Penicillium capsulatum</name>
    <dbReference type="NCBI Taxonomy" id="69766"/>
    <lineage>
        <taxon>Eukaryota</taxon>
        <taxon>Fungi</taxon>
        <taxon>Dikarya</taxon>
        <taxon>Ascomycota</taxon>
        <taxon>Pezizomycotina</taxon>
        <taxon>Eurotiomycetes</taxon>
        <taxon>Eurotiomycetidae</taxon>
        <taxon>Eurotiales</taxon>
        <taxon>Aspergillaceae</taxon>
        <taxon>Penicillium</taxon>
    </lineage>
</organism>
<dbReference type="PANTHER" id="PTHR40626:SF1">
    <property type="entry name" value="TRANSCRIPTION FACTOR WITH C2H2 AND ZN(2)-CYS(6) DNA BINDING DOMAIN (EUROFUNG)"/>
    <property type="match status" value="1"/>
</dbReference>
<evidence type="ECO:0000313" key="15">
    <source>
        <dbReference type="Proteomes" id="UP001146351"/>
    </source>
</evidence>
<dbReference type="PANTHER" id="PTHR40626">
    <property type="entry name" value="MIP31509P"/>
    <property type="match status" value="1"/>
</dbReference>
<accession>A0A9W9IXT6</accession>
<evidence type="ECO:0000256" key="5">
    <source>
        <dbReference type="ARBA" id="ARBA00022833"/>
    </source>
</evidence>
<feature type="domain" description="C2H2-type" evidence="13">
    <location>
        <begin position="2"/>
        <end position="30"/>
    </location>
</feature>
<comment type="caution">
    <text evidence="14">The sequence shown here is derived from an EMBL/GenBank/DDBJ whole genome shotgun (WGS) entry which is preliminary data.</text>
</comment>
<dbReference type="SMART" id="SM00066">
    <property type="entry name" value="GAL4"/>
    <property type="match status" value="1"/>
</dbReference>
<dbReference type="GO" id="GO:0000785">
    <property type="term" value="C:chromatin"/>
    <property type="evidence" value="ECO:0007669"/>
    <property type="project" value="TreeGrafter"/>
</dbReference>
<sequence>MFQCPQCDKSYQRKTHLARHEATLRWTNIPKDTQQPASSCPICKKSFLKPYAFISSVVVDMPFLTPHREVTRRHAKLCAAKHNQPCPPAARPGRKRKSCEPCFAAKVSCDRNAPCSRCLSLGRSCTFEGPSTPSEPLGDHGPSSASPSPSIDTIPGLPKDDPPFGFLRHFTNPSVKKDRLAIGETAKCSMRRNLETLYSNLEDALIPTDPIMSLLGDMRMPDFPLQLPSTSDDYLLQFPPDPLFPSKLSSQINEIMEELVETSKSMVLDNMPNHEPLDIADLACLFEVSHIYAFISAFFHSLHWHLPIVHFPTFNPGDVSKPLLLAIFLSGAAYTTPSDVTTLSPWLFDVAEEYIFRKISNLPVTSSPEDPGDLIPMAQLIQAALIMEMFQFGRDDMQTRRRIRIIRHPCLVSTIRSLGMFQLKRTTAPKECDDWTWRKLVAEEVYGFLTVCFKNHPALSVFEMNCHLPWDTELWEAENASCFSKIIISRNSEALLPPLRDVISQLLESPVVPLSIPWSRSLSAEHLLMLIYAMNSLAFQARTGLLRYLPLDTIRRAAVAWKQMWDTAIGSPDQKKYLHLGYPKHAEELWWLLNATLDIASKRDASLAYLDNTATDELGNLNDFIQMCSRGAP</sequence>
<dbReference type="InterPro" id="IPR036864">
    <property type="entry name" value="Zn2-C6_fun-type_DNA-bd_sf"/>
</dbReference>
<dbReference type="InterPro" id="IPR007219">
    <property type="entry name" value="XnlR_reg_dom"/>
</dbReference>
<feature type="domain" description="Zn(2)-C6 fungal-type" evidence="12">
    <location>
        <begin position="98"/>
        <end position="127"/>
    </location>
</feature>
<keyword evidence="15" id="KW-1185">Reference proteome</keyword>
<dbReference type="InterPro" id="IPR036236">
    <property type="entry name" value="Znf_C2H2_sf"/>
</dbReference>
<keyword evidence="7" id="KW-0238">DNA-binding</keyword>
<evidence type="ECO:0008006" key="16">
    <source>
        <dbReference type="Google" id="ProtNLM"/>
    </source>
</evidence>
<dbReference type="Pfam" id="PF04082">
    <property type="entry name" value="Fungal_trans"/>
    <property type="match status" value="1"/>
</dbReference>
<evidence type="ECO:0000259" key="13">
    <source>
        <dbReference type="PROSITE" id="PS50157"/>
    </source>
</evidence>
<evidence type="ECO:0000256" key="11">
    <source>
        <dbReference type="SAM" id="MobiDB-lite"/>
    </source>
</evidence>
<dbReference type="AlphaFoldDB" id="A0A9W9IXT6"/>
<keyword evidence="4 10" id="KW-0863">Zinc-finger</keyword>
<keyword evidence="8" id="KW-0804">Transcription</keyword>
<dbReference type="GO" id="GO:0006351">
    <property type="term" value="P:DNA-templated transcription"/>
    <property type="evidence" value="ECO:0007669"/>
    <property type="project" value="InterPro"/>
</dbReference>
<reference evidence="14" key="2">
    <citation type="journal article" date="2023" name="IMA Fungus">
        <title>Comparative genomic study of the Penicillium genus elucidates a diverse pangenome and 15 lateral gene transfer events.</title>
        <authorList>
            <person name="Petersen C."/>
            <person name="Sorensen T."/>
            <person name="Nielsen M.R."/>
            <person name="Sondergaard T.E."/>
            <person name="Sorensen J.L."/>
            <person name="Fitzpatrick D.A."/>
            <person name="Frisvad J.C."/>
            <person name="Nielsen K.L."/>
        </authorList>
    </citation>
    <scope>NUCLEOTIDE SEQUENCE</scope>
    <source>
        <strain evidence="14">IBT 21917</strain>
    </source>
</reference>
<protein>
    <recommendedName>
        <fullName evidence="16">Zn(2)-C6 fungal-type domain-containing protein</fullName>
    </recommendedName>
</protein>
<dbReference type="GO" id="GO:0008270">
    <property type="term" value="F:zinc ion binding"/>
    <property type="evidence" value="ECO:0007669"/>
    <property type="project" value="UniProtKB-KW"/>
</dbReference>
<dbReference type="GO" id="GO:0000978">
    <property type="term" value="F:RNA polymerase II cis-regulatory region sequence-specific DNA binding"/>
    <property type="evidence" value="ECO:0007669"/>
    <property type="project" value="InterPro"/>
</dbReference>
<name>A0A9W9IXT6_9EURO</name>
<feature type="region of interest" description="Disordered" evidence="11">
    <location>
        <begin position="130"/>
        <end position="155"/>
    </location>
</feature>
<dbReference type="Gene3D" id="4.10.240.10">
    <property type="entry name" value="Zn(2)-C6 fungal-type DNA-binding domain"/>
    <property type="match status" value="1"/>
</dbReference>
<dbReference type="InterPro" id="IPR013087">
    <property type="entry name" value="Znf_C2H2_type"/>
</dbReference>
<keyword evidence="2" id="KW-0479">Metal-binding</keyword>
<dbReference type="GO" id="GO:0005634">
    <property type="term" value="C:nucleus"/>
    <property type="evidence" value="ECO:0007669"/>
    <property type="project" value="UniProtKB-SubCell"/>
</dbReference>
<dbReference type="InterPro" id="IPR051059">
    <property type="entry name" value="VerF-like"/>
</dbReference>
<dbReference type="SUPFAM" id="SSF57701">
    <property type="entry name" value="Zn2/Cys6 DNA-binding domain"/>
    <property type="match status" value="1"/>
</dbReference>
<keyword evidence="3" id="KW-0677">Repeat</keyword>
<evidence type="ECO:0000256" key="7">
    <source>
        <dbReference type="ARBA" id="ARBA00023125"/>
    </source>
</evidence>
<evidence type="ECO:0000256" key="9">
    <source>
        <dbReference type="ARBA" id="ARBA00023242"/>
    </source>
</evidence>
<evidence type="ECO:0000256" key="4">
    <source>
        <dbReference type="ARBA" id="ARBA00022771"/>
    </source>
</evidence>
<dbReference type="CDD" id="cd00067">
    <property type="entry name" value="GAL4"/>
    <property type="match status" value="1"/>
</dbReference>
<dbReference type="CDD" id="cd12148">
    <property type="entry name" value="fungal_TF_MHR"/>
    <property type="match status" value="1"/>
</dbReference>
<dbReference type="PROSITE" id="PS50048">
    <property type="entry name" value="ZN2_CY6_FUNGAL_2"/>
    <property type="match status" value="1"/>
</dbReference>
<keyword evidence="5" id="KW-0862">Zinc</keyword>
<dbReference type="OrthoDB" id="654211at2759"/>
<gene>
    <name evidence="14" type="ORF">N7492_001472</name>
</gene>
<dbReference type="SUPFAM" id="SSF57667">
    <property type="entry name" value="beta-beta-alpha zinc fingers"/>
    <property type="match status" value="1"/>
</dbReference>
<keyword evidence="6" id="KW-0805">Transcription regulation</keyword>
<proteinExistence type="predicted"/>